<dbReference type="InterPro" id="IPR011989">
    <property type="entry name" value="ARM-like"/>
</dbReference>
<dbReference type="EMBL" id="HACM01003731">
    <property type="protein sequence ID" value="CRZ04173.1"/>
    <property type="molecule type" value="Transcribed_RNA"/>
</dbReference>
<dbReference type="InterPro" id="IPR016024">
    <property type="entry name" value="ARM-type_fold"/>
</dbReference>
<dbReference type="GO" id="GO:0005881">
    <property type="term" value="C:cytoplasmic microtubule"/>
    <property type="evidence" value="ECO:0007669"/>
    <property type="project" value="TreeGrafter"/>
</dbReference>
<evidence type="ECO:0000259" key="1">
    <source>
        <dbReference type="SMART" id="SM01349"/>
    </source>
</evidence>
<accession>A0A0H5QQ58</accession>
<organism evidence="2">
    <name type="scientific">Spongospora subterranea</name>
    <dbReference type="NCBI Taxonomy" id="70186"/>
    <lineage>
        <taxon>Eukaryota</taxon>
        <taxon>Sar</taxon>
        <taxon>Rhizaria</taxon>
        <taxon>Endomyxa</taxon>
        <taxon>Phytomyxea</taxon>
        <taxon>Plasmodiophorida</taxon>
        <taxon>Plasmodiophoridae</taxon>
        <taxon>Spongospora</taxon>
    </lineage>
</organism>
<reference evidence="2" key="1">
    <citation type="submission" date="2015-04" db="EMBL/GenBank/DDBJ databases">
        <title>The genome sequence of the plant pathogenic Rhizarian Plasmodiophora brassicae reveals insights in its biotrophic life cycle and the origin of chitin synthesis.</title>
        <authorList>
            <person name="Schwelm A."/>
            <person name="Fogelqvist J."/>
            <person name="Knaust A."/>
            <person name="Julke S."/>
            <person name="Lilja T."/>
            <person name="Dhandapani V."/>
            <person name="Bonilla-Rosso G."/>
            <person name="Karlsson M."/>
            <person name="Shevchenko A."/>
            <person name="Choi S.R."/>
            <person name="Kim H.G."/>
            <person name="Park J.Y."/>
            <person name="Lim Y.P."/>
            <person name="Ludwig-Muller J."/>
            <person name="Dixelius C."/>
        </authorList>
    </citation>
    <scope>NUCLEOTIDE SEQUENCE</scope>
    <source>
        <tissue evidence="2">Potato root galls</tissue>
    </source>
</reference>
<protein>
    <recommendedName>
        <fullName evidence="1">TOG domain-containing protein</fullName>
    </recommendedName>
</protein>
<sequence length="866" mass="93648">MFDQLRCSLSKPTRAGLVGDIASLLRTVSDASVIAVPGFINFLVFDLIRDPACAPLALQMLGDIILHRPSLECDVSLLGVPSFVGVAGLVGPSRPIHADIVMKLIEWSAGAVLPAITSCLLRGVVHETFLTYCTYLVLTLLSATIPAPDHHVRPLTLALLHALDHALQPPKLIVELLTLISASYPGTLPGDLPSVVQARIPHGQLPTLNPNAAGLDRVHFPFLRVFPRRRPRSRPIHSALPVKETVAVKNDISSQLPSSNSGDFVAKQPLWNNDPTHIASKLRSLKAKGRRALSAQVQRSPSQEAFSETFPAAVCGSDGNSGKTAILSQTLSDVWKPPRRLSHRASASGRRMEGVECRDKYLDTSEVMALIHCADIDGECVKVISDMQSTSWEMQFSALGTLRRLAVHHSQDLAPHIHRTTLLTSILAALSSLRSSLVRTALLTITDLLTYCSGTMNDRSLLIALIPDLLRRATDANEFLAVEAQKALESMSQLRHSLLALLEVRGRTHGEKAKIGQCLASCVNRRGCTQALYERTLKLACSFLEEGASDVRLGAKQLLFALVARSSTSVLLDAATSVLTTRQTDLVRGVLAKEPSMIAPSIHSTRYRHHGPASVTPPRGHASDDDVDVPVLSSSDPIEAVSGFTFGAMVEADLASVEWRRRLHGLENVLDSIRNDPTILSDGDVLQILQRVAPRLSDVNSKINFCALETLSAVLAASSWLLPAAALNDLLPPLGACLASSHANIRASASSVMDMIMQRSHGPELLMQLGRLASFGNIRVKCAAVTKLAALVELVTSKSAIRKYGFPLAIAMLDERKGDVHRANRQLLLALRTALGTHIWEDEVAALSNDKARKLQQELFATTVVS</sequence>
<dbReference type="PANTHER" id="PTHR21567:SF87">
    <property type="entry name" value="CRESCERIN-LIKE PROTEIN CHE-12"/>
    <property type="match status" value="1"/>
</dbReference>
<dbReference type="Gene3D" id="1.25.10.10">
    <property type="entry name" value="Leucine-rich Repeat Variant"/>
    <property type="match status" value="2"/>
</dbReference>
<dbReference type="GO" id="GO:0008017">
    <property type="term" value="F:microtubule binding"/>
    <property type="evidence" value="ECO:0007669"/>
    <property type="project" value="TreeGrafter"/>
</dbReference>
<dbReference type="GO" id="GO:0000226">
    <property type="term" value="P:microtubule cytoskeleton organization"/>
    <property type="evidence" value="ECO:0007669"/>
    <property type="project" value="TreeGrafter"/>
</dbReference>
<dbReference type="InterPro" id="IPR034085">
    <property type="entry name" value="TOG"/>
</dbReference>
<feature type="domain" description="TOG" evidence="1">
    <location>
        <begin position="636"/>
        <end position="861"/>
    </location>
</feature>
<dbReference type="SUPFAM" id="SSF48371">
    <property type="entry name" value="ARM repeat"/>
    <property type="match status" value="1"/>
</dbReference>
<name>A0A0H5QQ58_9EUKA</name>
<dbReference type="SMART" id="SM01349">
    <property type="entry name" value="TOG"/>
    <property type="match status" value="1"/>
</dbReference>
<proteinExistence type="predicted"/>
<dbReference type="PANTHER" id="PTHR21567">
    <property type="entry name" value="CLASP"/>
    <property type="match status" value="1"/>
</dbReference>
<evidence type="ECO:0000313" key="2">
    <source>
        <dbReference type="EMBL" id="CRZ04173.1"/>
    </source>
</evidence>
<dbReference type="AlphaFoldDB" id="A0A0H5QQ58"/>